<dbReference type="AlphaFoldDB" id="A0A917DC54"/>
<comment type="caution">
    <text evidence="1">The sequence shown here is derived from an EMBL/GenBank/DDBJ whole genome shotgun (WGS) entry which is preliminary data.</text>
</comment>
<name>A0A917DC54_9FLAO</name>
<dbReference type="Proteomes" id="UP000625735">
    <property type="component" value="Unassembled WGS sequence"/>
</dbReference>
<dbReference type="RefSeq" id="WP_188361913.1">
    <property type="nucleotide sequence ID" value="NZ_BMFG01000005.1"/>
</dbReference>
<reference evidence="1" key="1">
    <citation type="journal article" date="2014" name="Int. J. Syst. Evol. Microbiol.">
        <title>Complete genome sequence of Corynebacterium casei LMG S-19264T (=DSM 44701T), isolated from a smear-ripened cheese.</title>
        <authorList>
            <consortium name="US DOE Joint Genome Institute (JGI-PGF)"/>
            <person name="Walter F."/>
            <person name="Albersmeier A."/>
            <person name="Kalinowski J."/>
            <person name="Ruckert C."/>
        </authorList>
    </citation>
    <scope>NUCLEOTIDE SEQUENCE</scope>
    <source>
        <strain evidence="1">CGMCC 1.12506</strain>
    </source>
</reference>
<reference evidence="1" key="2">
    <citation type="submission" date="2020-09" db="EMBL/GenBank/DDBJ databases">
        <authorList>
            <person name="Sun Q."/>
            <person name="Zhou Y."/>
        </authorList>
    </citation>
    <scope>NUCLEOTIDE SEQUENCE</scope>
    <source>
        <strain evidence="1">CGMCC 1.12506</strain>
    </source>
</reference>
<gene>
    <name evidence="1" type="ORF">GCM10011343_14730</name>
</gene>
<keyword evidence="2" id="KW-1185">Reference proteome</keyword>
<dbReference type="EMBL" id="BMFG01000005">
    <property type="protein sequence ID" value="GGD25705.1"/>
    <property type="molecule type" value="Genomic_DNA"/>
</dbReference>
<evidence type="ECO:0000313" key="1">
    <source>
        <dbReference type="EMBL" id="GGD25705.1"/>
    </source>
</evidence>
<proteinExistence type="predicted"/>
<evidence type="ECO:0000313" key="2">
    <source>
        <dbReference type="Proteomes" id="UP000625735"/>
    </source>
</evidence>
<sequence length="145" mass="16337">MIKKIIFLILAGTNLMQAQVTKVTFNEECNASIEISTRAVEATPAEYAAVELSWNESNSFKTLDKVILEIQPLNDCMNDISGETLFDPIMYDILDLNKNQVAIKLGMLTTVNRKCFKWRILIGKSDASGKSCTTESNWNFTPFIF</sequence>
<accession>A0A917DC54</accession>
<organism evidence="1 2">
    <name type="scientific">Flavobacterium orientale</name>
    <dbReference type="NCBI Taxonomy" id="1756020"/>
    <lineage>
        <taxon>Bacteria</taxon>
        <taxon>Pseudomonadati</taxon>
        <taxon>Bacteroidota</taxon>
        <taxon>Flavobacteriia</taxon>
        <taxon>Flavobacteriales</taxon>
        <taxon>Flavobacteriaceae</taxon>
        <taxon>Flavobacterium</taxon>
    </lineage>
</organism>
<protein>
    <submittedName>
        <fullName evidence="1">Uncharacterized protein</fullName>
    </submittedName>
</protein>